<evidence type="ECO:0000313" key="2">
    <source>
        <dbReference type="Proteomes" id="UP000327493"/>
    </source>
</evidence>
<sequence>MVEKEIESLHSDHSVTHGPERLFKKLPPVLTFEVSRFKFNTQLVYLKRYTRTWSFQKSFICTDIFTKT</sequence>
<accession>A0A5J5D3A2</accession>
<dbReference type="AlphaFoldDB" id="A0A5J5D3A2"/>
<comment type="caution">
    <text evidence="1">The sequence shown here is derived from an EMBL/GenBank/DDBJ whole genome shotgun (WGS) entry which is preliminary data.</text>
</comment>
<proteinExistence type="predicted"/>
<protein>
    <submittedName>
        <fullName evidence="1">Uncharacterized protein</fullName>
    </submittedName>
</protein>
<gene>
    <name evidence="1" type="ORF">FQN60_010523</name>
</gene>
<evidence type="ECO:0000313" key="1">
    <source>
        <dbReference type="EMBL" id="KAA8589178.1"/>
    </source>
</evidence>
<dbReference type="Proteomes" id="UP000327493">
    <property type="component" value="Chromosome 10"/>
</dbReference>
<organism evidence="1 2">
    <name type="scientific">Etheostoma spectabile</name>
    <name type="common">orangethroat darter</name>
    <dbReference type="NCBI Taxonomy" id="54343"/>
    <lineage>
        <taxon>Eukaryota</taxon>
        <taxon>Metazoa</taxon>
        <taxon>Chordata</taxon>
        <taxon>Craniata</taxon>
        <taxon>Vertebrata</taxon>
        <taxon>Euteleostomi</taxon>
        <taxon>Actinopterygii</taxon>
        <taxon>Neopterygii</taxon>
        <taxon>Teleostei</taxon>
        <taxon>Neoteleostei</taxon>
        <taxon>Acanthomorphata</taxon>
        <taxon>Eupercaria</taxon>
        <taxon>Perciformes</taxon>
        <taxon>Percoidei</taxon>
        <taxon>Percidae</taxon>
        <taxon>Etheostomatinae</taxon>
        <taxon>Etheostoma</taxon>
    </lineage>
</organism>
<reference evidence="1 2" key="1">
    <citation type="submission" date="2019-08" db="EMBL/GenBank/DDBJ databases">
        <title>A chromosome-level genome assembly, high-density linkage maps, and genome scans reveal the genomic architecture of hybrid incompatibilities underlying speciation via character displacement in darters (Percidae: Etheostominae).</title>
        <authorList>
            <person name="Moran R.L."/>
            <person name="Catchen J.M."/>
            <person name="Fuller R.C."/>
        </authorList>
    </citation>
    <scope>NUCLEOTIDE SEQUENCE [LARGE SCALE GENOMIC DNA]</scope>
    <source>
        <strain evidence="1">EspeVRDwgs_2016</strain>
        <tissue evidence="1">Muscle</tissue>
    </source>
</reference>
<keyword evidence="2" id="KW-1185">Reference proteome</keyword>
<name>A0A5J5D3A2_9PERO</name>
<dbReference type="EMBL" id="VOFY01000010">
    <property type="protein sequence ID" value="KAA8589178.1"/>
    <property type="molecule type" value="Genomic_DNA"/>
</dbReference>